<dbReference type="PANTHER" id="PTHR46266">
    <property type="entry name" value="TRANSCRIPTION FACTOR TT8"/>
    <property type="match status" value="1"/>
</dbReference>
<comment type="caution">
    <text evidence="5">The sequence shown here is derived from an EMBL/GenBank/DDBJ whole genome shotgun (WGS) entry which is preliminary data.</text>
</comment>
<evidence type="ECO:0000256" key="2">
    <source>
        <dbReference type="ARBA" id="ARBA00023159"/>
    </source>
</evidence>
<gene>
    <name evidence="5" type="ORF">B296_00029366</name>
</gene>
<dbReference type="AlphaFoldDB" id="A0A426XXA1"/>
<reference evidence="5 6" key="1">
    <citation type="journal article" date="2014" name="Agronomy (Basel)">
        <title>A Draft Genome Sequence for Ensete ventricosum, the Drought-Tolerant Tree Against Hunger.</title>
        <authorList>
            <person name="Harrison J."/>
            <person name="Moore K.A."/>
            <person name="Paszkiewicz K."/>
            <person name="Jones T."/>
            <person name="Grant M."/>
            <person name="Ambacheew D."/>
            <person name="Muzemil S."/>
            <person name="Studholme D.J."/>
        </authorList>
    </citation>
    <scope>NUCLEOTIDE SEQUENCE [LARGE SCALE GENOMIC DNA]</scope>
</reference>
<feature type="domain" description="Transcription factor MYC/MYB N-terminal" evidence="4">
    <location>
        <begin position="56"/>
        <end position="142"/>
    </location>
</feature>
<evidence type="ECO:0000256" key="1">
    <source>
        <dbReference type="ARBA" id="ARBA00023015"/>
    </source>
</evidence>
<dbReference type="Pfam" id="PF14215">
    <property type="entry name" value="bHLH-MYC_N"/>
    <property type="match status" value="1"/>
</dbReference>
<evidence type="ECO:0000256" key="3">
    <source>
        <dbReference type="ARBA" id="ARBA00023163"/>
    </source>
</evidence>
<dbReference type="EMBL" id="AMZH03016814">
    <property type="protein sequence ID" value="RRT43931.1"/>
    <property type="molecule type" value="Genomic_DNA"/>
</dbReference>
<organism evidence="5 6">
    <name type="scientific">Ensete ventricosum</name>
    <name type="common">Abyssinian banana</name>
    <name type="synonym">Musa ensete</name>
    <dbReference type="NCBI Taxonomy" id="4639"/>
    <lineage>
        <taxon>Eukaryota</taxon>
        <taxon>Viridiplantae</taxon>
        <taxon>Streptophyta</taxon>
        <taxon>Embryophyta</taxon>
        <taxon>Tracheophyta</taxon>
        <taxon>Spermatophyta</taxon>
        <taxon>Magnoliopsida</taxon>
        <taxon>Liliopsida</taxon>
        <taxon>Zingiberales</taxon>
        <taxon>Musaceae</taxon>
        <taxon>Ensete</taxon>
    </lineage>
</organism>
<keyword evidence="3" id="KW-0804">Transcription</keyword>
<protein>
    <recommendedName>
        <fullName evidence="4">Transcription factor MYC/MYB N-terminal domain-containing protein</fullName>
    </recommendedName>
</protein>
<evidence type="ECO:0000313" key="5">
    <source>
        <dbReference type="EMBL" id="RRT43931.1"/>
    </source>
</evidence>
<keyword evidence="2" id="KW-0010">Activator</keyword>
<dbReference type="PANTHER" id="PTHR46266:SF3">
    <property type="entry name" value="TRANSCRIPTION FACTOR EGL1"/>
    <property type="match status" value="1"/>
</dbReference>
<keyword evidence="1" id="KW-0805">Transcription regulation</keyword>
<dbReference type="Proteomes" id="UP000287651">
    <property type="component" value="Unassembled WGS sequence"/>
</dbReference>
<sequence length="157" mass="18046">MSGKSNLHYGARVLCVLLVHLHQATRVKKLLPLLSLPSYIWSVNWLERLFRCFFVSVLEWSEGSYNGEIKTRKTTQSTEPDTDQMGLQRSKELRDLYESLLSGDSNRQIRRPSTSLSPEDLTEAEWYYLLCMSFTFSTGQGYGQHSLPTSLRLPLPL</sequence>
<evidence type="ECO:0000313" key="6">
    <source>
        <dbReference type="Proteomes" id="UP000287651"/>
    </source>
</evidence>
<name>A0A426XXA1_ENSVE</name>
<dbReference type="InterPro" id="IPR025610">
    <property type="entry name" value="MYC/MYB_N"/>
</dbReference>
<accession>A0A426XXA1</accession>
<evidence type="ECO:0000259" key="4">
    <source>
        <dbReference type="Pfam" id="PF14215"/>
    </source>
</evidence>
<proteinExistence type="predicted"/>